<keyword evidence="4" id="KW-1185">Reference proteome</keyword>
<dbReference type="InterPro" id="IPR007972">
    <property type="entry name" value="Mtfr1"/>
</dbReference>
<organism evidence="3 4">
    <name type="scientific">Fasciola hepatica</name>
    <name type="common">Liver fluke</name>
    <dbReference type="NCBI Taxonomy" id="6192"/>
    <lineage>
        <taxon>Eukaryota</taxon>
        <taxon>Metazoa</taxon>
        <taxon>Spiralia</taxon>
        <taxon>Lophotrochozoa</taxon>
        <taxon>Platyhelminthes</taxon>
        <taxon>Trematoda</taxon>
        <taxon>Digenea</taxon>
        <taxon>Plagiorchiida</taxon>
        <taxon>Echinostomata</taxon>
        <taxon>Echinostomatoidea</taxon>
        <taxon>Fasciolidae</taxon>
        <taxon>Fasciola</taxon>
    </lineage>
</organism>
<protein>
    <submittedName>
        <fullName evidence="3">Uncharacterized protein</fullName>
    </submittedName>
</protein>
<sequence length="265" mass="29839">MYHYPLKLQSFRASFSLRKIVLVFPAGSPAPRLRIWPKIPVESTPLRNTSDESYDDIYHITRRRVVCTTFETARNALEKQTLGLPCVTIIVLVDREELRPYRVDKLQQPRGKSSDWDECERGLRQPRTRTALRSSAANRRITQLEFELSRLRSQLAELIIRQEGKAIPYGSADEVAMRADADGQSDGCDFQSVTNCAVESPKPLLCLSKQSVVIQPAVSIPIPPPPPLPSNFPCPSSIKKASNDDWRARLIEKRKGSCVVNIADV</sequence>
<evidence type="ECO:0000313" key="3">
    <source>
        <dbReference type="EMBL" id="THD19889.1"/>
    </source>
</evidence>
<gene>
    <name evidence="3" type="ORF">D915_009283</name>
</gene>
<dbReference type="EMBL" id="JXXN02005454">
    <property type="protein sequence ID" value="THD19889.1"/>
    <property type="molecule type" value="Genomic_DNA"/>
</dbReference>
<dbReference type="Proteomes" id="UP000230066">
    <property type="component" value="Unassembled WGS sequence"/>
</dbReference>
<name>A0A4E0QXB2_FASHE</name>
<evidence type="ECO:0000256" key="1">
    <source>
        <dbReference type="ARBA" id="ARBA00005807"/>
    </source>
</evidence>
<keyword evidence="2" id="KW-0175">Coiled coil</keyword>
<comment type="caution">
    <text evidence="3">The sequence shown here is derived from an EMBL/GenBank/DDBJ whole genome shotgun (WGS) entry which is preliminary data.</text>
</comment>
<comment type="similarity">
    <text evidence="1">Belongs to the MTFR1 family.</text>
</comment>
<proteinExistence type="inferred from homology"/>
<accession>A0A4E0QXB2</accession>
<evidence type="ECO:0000256" key="2">
    <source>
        <dbReference type="SAM" id="Coils"/>
    </source>
</evidence>
<feature type="coiled-coil region" evidence="2">
    <location>
        <begin position="134"/>
        <end position="161"/>
    </location>
</feature>
<evidence type="ECO:0000313" key="4">
    <source>
        <dbReference type="Proteomes" id="UP000230066"/>
    </source>
</evidence>
<dbReference type="AlphaFoldDB" id="A0A4E0QXB2"/>
<reference evidence="3" key="1">
    <citation type="submission" date="2019-03" db="EMBL/GenBank/DDBJ databases">
        <title>Improved annotation for the trematode Fasciola hepatica.</title>
        <authorList>
            <person name="Choi Y.-J."/>
            <person name="Martin J."/>
            <person name="Mitreva M."/>
        </authorList>
    </citation>
    <scope>NUCLEOTIDE SEQUENCE [LARGE SCALE GENOMIC DNA]</scope>
</reference>
<dbReference type="Pfam" id="PF05308">
    <property type="entry name" value="Mito_fiss_reg"/>
    <property type="match status" value="1"/>
</dbReference>